<evidence type="ECO:0000313" key="7">
    <source>
        <dbReference type="EMBL" id="KAK7084748.1"/>
    </source>
</evidence>
<dbReference type="SUPFAM" id="SSF56801">
    <property type="entry name" value="Acetyl-CoA synthetase-like"/>
    <property type="match status" value="1"/>
</dbReference>
<dbReference type="PANTHER" id="PTHR24096:SF149">
    <property type="entry name" value="AMP-BINDING DOMAIN-CONTAINING PROTEIN-RELATED"/>
    <property type="match status" value="1"/>
</dbReference>
<dbReference type="EMBL" id="JAXCGZ010001992">
    <property type="protein sequence ID" value="KAK7084748.1"/>
    <property type="molecule type" value="Genomic_DNA"/>
</dbReference>
<evidence type="ECO:0000259" key="5">
    <source>
        <dbReference type="Pfam" id="PF00501"/>
    </source>
</evidence>
<sequence>MSSVIQGAGGRNISLVTSGAHRSIHDDKTLVNADKDVAVLPYSSGTTGLPKGVMVTHANLAAAFMQFSDPRTLITSPEDVQMVFLPFFHSLGFIMMFSALFSQYTSVLLPRFTPEVFLKVIEEYKVTFFAAVPPVVLFLSQAPLVDKYDISSLRRMFCAAAPLSADLQDALQKRTGGKLEVRQAYGMTESVAAISVSSGENRIGSVGQISGYMQVKIVDLETQSALGPRKEGEICLRGPQVTPGYYKNQVATAETFDQEGWLRTGDVGYYDEDGFLYIVDRIKELIKYKGMQVAPAELEGLLLQHPEITDAAVVGRPDPRVGELPTAFVAAAPGAQLTQQLVQDYIAVRVSDHKHLRGGVVFLEVIPRTSTGKIARKEVKQLAKELKQ</sequence>
<dbReference type="InterPro" id="IPR020845">
    <property type="entry name" value="AMP-binding_CS"/>
</dbReference>
<evidence type="ECO:0000259" key="6">
    <source>
        <dbReference type="Pfam" id="PF13193"/>
    </source>
</evidence>
<evidence type="ECO:0000256" key="4">
    <source>
        <dbReference type="ARBA" id="ARBA00023140"/>
    </source>
</evidence>
<dbReference type="GO" id="GO:0016405">
    <property type="term" value="F:CoA-ligase activity"/>
    <property type="evidence" value="ECO:0007669"/>
    <property type="project" value="TreeGrafter"/>
</dbReference>
<dbReference type="Pfam" id="PF00501">
    <property type="entry name" value="AMP-binding"/>
    <property type="match status" value="1"/>
</dbReference>
<dbReference type="InterPro" id="IPR045851">
    <property type="entry name" value="AMP-bd_C_sf"/>
</dbReference>
<feature type="domain" description="AMP-binding enzyme C-terminal" evidence="6">
    <location>
        <begin position="297"/>
        <end position="373"/>
    </location>
</feature>
<dbReference type="InterPro" id="IPR025110">
    <property type="entry name" value="AMP-bd_C"/>
</dbReference>
<protein>
    <submittedName>
        <fullName evidence="7">Uncharacterized protein</fullName>
    </submittedName>
</protein>
<organism evidence="7 8">
    <name type="scientific">Halocaridina rubra</name>
    <name type="common">Hawaiian red shrimp</name>
    <dbReference type="NCBI Taxonomy" id="373956"/>
    <lineage>
        <taxon>Eukaryota</taxon>
        <taxon>Metazoa</taxon>
        <taxon>Ecdysozoa</taxon>
        <taxon>Arthropoda</taxon>
        <taxon>Crustacea</taxon>
        <taxon>Multicrustacea</taxon>
        <taxon>Malacostraca</taxon>
        <taxon>Eumalacostraca</taxon>
        <taxon>Eucarida</taxon>
        <taxon>Decapoda</taxon>
        <taxon>Pleocyemata</taxon>
        <taxon>Caridea</taxon>
        <taxon>Atyoidea</taxon>
        <taxon>Atyidae</taxon>
        <taxon>Halocaridina</taxon>
    </lineage>
</organism>
<dbReference type="Gene3D" id="3.30.300.30">
    <property type="match status" value="1"/>
</dbReference>
<dbReference type="FunFam" id="3.30.300.30:FF:000007">
    <property type="entry name" value="4-coumarate--CoA ligase 2"/>
    <property type="match status" value="1"/>
</dbReference>
<dbReference type="AlphaFoldDB" id="A0AAN8XS78"/>
<name>A0AAN8XS78_HALRR</name>
<dbReference type="GO" id="GO:0005777">
    <property type="term" value="C:peroxisome"/>
    <property type="evidence" value="ECO:0007669"/>
    <property type="project" value="UniProtKB-SubCell"/>
</dbReference>
<dbReference type="Gene3D" id="3.40.50.980">
    <property type="match status" value="2"/>
</dbReference>
<comment type="subcellular location">
    <subcellularLocation>
        <location evidence="1">Peroxisome</location>
    </subcellularLocation>
</comment>
<evidence type="ECO:0000256" key="3">
    <source>
        <dbReference type="ARBA" id="ARBA00022598"/>
    </source>
</evidence>
<keyword evidence="3" id="KW-0436">Ligase</keyword>
<comment type="caution">
    <text evidence="7">The sequence shown here is derived from an EMBL/GenBank/DDBJ whole genome shotgun (WGS) entry which is preliminary data.</text>
</comment>
<evidence type="ECO:0000256" key="2">
    <source>
        <dbReference type="ARBA" id="ARBA00006432"/>
    </source>
</evidence>
<accession>A0AAN8XS78</accession>
<reference evidence="7 8" key="1">
    <citation type="submission" date="2023-11" db="EMBL/GenBank/DDBJ databases">
        <title>Halocaridina rubra genome assembly.</title>
        <authorList>
            <person name="Smith C."/>
        </authorList>
    </citation>
    <scope>NUCLEOTIDE SEQUENCE [LARGE SCALE GENOMIC DNA]</scope>
    <source>
        <strain evidence="7">EP-1</strain>
        <tissue evidence="7">Whole</tissue>
    </source>
</reference>
<dbReference type="Pfam" id="PF13193">
    <property type="entry name" value="AMP-binding_C"/>
    <property type="match status" value="1"/>
</dbReference>
<dbReference type="PROSITE" id="PS00455">
    <property type="entry name" value="AMP_BINDING"/>
    <property type="match status" value="1"/>
</dbReference>
<dbReference type="InterPro" id="IPR000873">
    <property type="entry name" value="AMP-dep_synth/lig_dom"/>
</dbReference>
<dbReference type="Gene3D" id="2.30.38.10">
    <property type="entry name" value="Luciferase, Domain 3"/>
    <property type="match status" value="1"/>
</dbReference>
<comment type="similarity">
    <text evidence="2">Belongs to the ATP-dependent AMP-binding enzyme family.</text>
</comment>
<proteinExistence type="inferred from homology"/>
<evidence type="ECO:0000313" key="8">
    <source>
        <dbReference type="Proteomes" id="UP001381693"/>
    </source>
</evidence>
<feature type="domain" description="AMP-dependent synthetase/ligase" evidence="5">
    <location>
        <begin position="31"/>
        <end position="246"/>
    </location>
</feature>
<evidence type="ECO:0000256" key="1">
    <source>
        <dbReference type="ARBA" id="ARBA00004275"/>
    </source>
</evidence>
<gene>
    <name evidence="7" type="ORF">SK128_000422</name>
</gene>
<dbReference type="PANTHER" id="PTHR24096">
    <property type="entry name" value="LONG-CHAIN-FATTY-ACID--COA LIGASE"/>
    <property type="match status" value="1"/>
</dbReference>
<keyword evidence="8" id="KW-1185">Reference proteome</keyword>
<keyword evidence="4" id="KW-0576">Peroxisome</keyword>
<dbReference type="Proteomes" id="UP001381693">
    <property type="component" value="Unassembled WGS sequence"/>
</dbReference>